<dbReference type="GO" id="GO:0016556">
    <property type="term" value="P:mRNA modification"/>
    <property type="evidence" value="ECO:0007669"/>
    <property type="project" value="InterPro"/>
</dbReference>
<keyword evidence="6" id="KW-0175">Coiled coil</keyword>
<evidence type="ECO:0000256" key="6">
    <source>
        <dbReference type="SAM" id="Coils"/>
    </source>
</evidence>
<feature type="compositionally biased region" description="Basic and acidic residues" evidence="7">
    <location>
        <begin position="388"/>
        <end position="409"/>
    </location>
</feature>
<dbReference type="GO" id="GO:0006397">
    <property type="term" value="P:mRNA processing"/>
    <property type="evidence" value="ECO:0007669"/>
    <property type="project" value="UniProtKB-KW"/>
</dbReference>
<feature type="region of interest" description="Disordered" evidence="7">
    <location>
        <begin position="388"/>
        <end position="424"/>
    </location>
</feature>
<accession>A0AAV9AWR3</accession>
<dbReference type="InterPro" id="IPR033757">
    <property type="entry name" value="WTAP"/>
</dbReference>
<comment type="caution">
    <text evidence="8">The sequence shown here is derived from an EMBL/GenBank/DDBJ whole genome shotgun (WGS) entry which is preliminary data.</text>
</comment>
<feature type="region of interest" description="Disordered" evidence="7">
    <location>
        <begin position="16"/>
        <end position="65"/>
    </location>
</feature>
<keyword evidence="5" id="KW-0539">Nucleus</keyword>
<keyword evidence="4" id="KW-0508">mRNA splicing</keyword>
<dbReference type="GO" id="GO:0008380">
    <property type="term" value="P:RNA splicing"/>
    <property type="evidence" value="ECO:0007669"/>
    <property type="project" value="UniProtKB-KW"/>
</dbReference>
<evidence type="ECO:0000256" key="4">
    <source>
        <dbReference type="ARBA" id="ARBA00023187"/>
    </source>
</evidence>
<dbReference type="PANTHER" id="PTHR15217:SF0">
    <property type="entry name" value="PRE-MRNA-SPLICING REGULATOR WTAP"/>
    <property type="match status" value="1"/>
</dbReference>
<dbReference type="GO" id="GO:0005634">
    <property type="term" value="C:nucleus"/>
    <property type="evidence" value="ECO:0007669"/>
    <property type="project" value="UniProtKB-SubCell"/>
</dbReference>
<evidence type="ECO:0000313" key="9">
    <source>
        <dbReference type="Proteomes" id="UP001179952"/>
    </source>
</evidence>
<proteinExistence type="inferred from homology"/>
<reference evidence="8" key="1">
    <citation type="journal article" date="2023" name="Nat. Commun.">
        <title>Diploid and tetraploid genomes of Acorus and the evolution of monocots.</title>
        <authorList>
            <person name="Ma L."/>
            <person name="Liu K.W."/>
            <person name="Li Z."/>
            <person name="Hsiao Y.Y."/>
            <person name="Qi Y."/>
            <person name="Fu T."/>
            <person name="Tang G.D."/>
            <person name="Zhang D."/>
            <person name="Sun W.H."/>
            <person name="Liu D.K."/>
            <person name="Li Y."/>
            <person name="Chen G.Z."/>
            <person name="Liu X.D."/>
            <person name="Liao X.Y."/>
            <person name="Jiang Y.T."/>
            <person name="Yu X."/>
            <person name="Hao Y."/>
            <person name="Huang J."/>
            <person name="Zhao X.W."/>
            <person name="Ke S."/>
            <person name="Chen Y.Y."/>
            <person name="Wu W.L."/>
            <person name="Hsu J.L."/>
            <person name="Lin Y.F."/>
            <person name="Huang M.D."/>
            <person name="Li C.Y."/>
            <person name="Huang L."/>
            <person name="Wang Z.W."/>
            <person name="Zhao X."/>
            <person name="Zhong W.Y."/>
            <person name="Peng D.H."/>
            <person name="Ahmad S."/>
            <person name="Lan S."/>
            <person name="Zhang J.S."/>
            <person name="Tsai W.C."/>
            <person name="Van de Peer Y."/>
            <person name="Liu Z.J."/>
        </authorList>
    </citation>
    <scope>NUCLEOTIDE SEQUENCE</scope>
    <source>
        <strain evidence="8">SCP</strain>
    </source>
</reference>
<dbReference type="GO" id="GO:0000381">
    <property type="term" value="P:regulation of alternative mRNA splicing, via spliceosome"/>
    <property type="evidence" value="ECO:0007669"/>
    <property type="project" value="InterPro"/>
</dbReference>
<evidence type="ECO:0000256" key="1">
    <source>
        <dbReference type="ARBA" id="ARBA00004123"/>
    </source>
</evidence>
<evidence type="ECO:0000256" key="3">
    <source>
        <dbReference type="ARBA" id="ARBA00022664"/>
    </source>
</evidence>
<dbReference type="PANTHER" id="PTHR15217">
    <property type="entry name" value="WILMS' TUMOR 1-ASSOCIATING PROTEIN"/>
    <property type="match status" value="1"/>
</dbReference>
<gene>
    <name evidence="8" type="ORF">QJS04_geneDACA005085</name>
</gene>
<feature type="compositionally biased region" description="Polar residues" evidence="7">
    <location>
        <begin position="411"/>
        <end position="424"/>
    </location>
</feature>
<keyword evidence="9" id="KW-1185">Reference proteome</keyword>
<sequence length="424" mass="47442">MNAIFLLGVRPVSNYVQGDSSTTTLSSPPSTMSASSRTSPTGLSGVRSRGRSRKDNHSRVGTLSSLSATALRRSPRFKEDDFGGDFNGARRPGFFDSFPSVNVKKRGFGEIDDDDYGEGDLFGKGKVAVDESAPGAATGMILSLRESLQTCKENLTTCQMQLEEAKLEIQKWHSACQNESIVPTGTTPEPALLFNFLQNLKSSESSFKEQLEKAKKKEAAFVVTFAKREQEMADLKSAVRDLKAQMRPQVMQARRLLLDPAIHEEFTRLKNLVEEKEKKIKELEDNVTAISFTPHSKNGKSLMTKCKILMAENEEIGISASEGKMHDLSMKLALQKSQNEELRNQYRVLYKAMDGLTNDVERYNEMVLILQEKLEEKDSEISALKEELSRKEVLSEERDSTDDEKKVMQDVETNTVEVKSQAET</sequence>
<feature type="compositionally biased region" description="Low complexity" evidence="7">
    <location>
        <begin position="20"/>
        <end position="47"/>
    </location>
</feature>
<name>A0AAV9AWR3_ACOGR</name>
<dbReference type="EMBL" id="JAUJYN010000006">
    <property type="protein sequence ID" value="KAK1268523.1"/>
    <property type="molecule type" value="Genomic_DNA"/>
</dbReference>
<dbReference type="AlphaFoldDB" id="A0AAV9AWR3"/>
<evidence type="ECO:0000256" key="7">
    <source>
        <dbReference type="SAM" id="MobiDB-lite"/>
    </source>
</evidence>
<comment type="subcellular location">
    <subcellularLocation>
        <location evidence="1">Nucleus</location>
    </subcellularLocation>
</comment>
<evidence type="ECO:0000313" key="8">
    <source>
        <dbReference type="EMBL" id="KAK1268523.1"/>
    </source>
</evidence>
<evidence type="ECO:0000256" key="2">
    <source>
        <dbReference type="ARBA" id="ARBA00010313"/>
    </source>
</evidence>
<dbReference type="Pfam" id="PF17098">
    <property type="entry name" value="Wtap"/>
    <property type="match status" value="1"/>
</dbReference>
<evidence type="ECO:0000256" key="5">
    <source>
        <dbReference type="ARBA" id="ARBA00023242"/>
    </source>
</evidence>
<dbReference type="Proteomes" id="UP001179952">
    <property type="component" value="Unassembled WGS sequence"/>
</dbReference>
<reference evidence="8" key="2">
    <citation type="submission" date="2023-06" db="EMBL/GenBank/DDBJ databases">
        <authorList>
            <person name="Ma L."/>
            <person name="Liu K.-W."/>
            <person name="Li Z."/>
            <person name="Hsiao Y.-Y."/>
            <person name="Qi Y."/>
            <person name="Fu T."/>
            <person name="Tang G."/>
            <person name="Zhang D."/>
            <person name="Sun W.-H."/>
            <person name="Liu D.-K."/>
            <person name="Li Y."/>
            <person name="Chen G.-Z."/>
            <person name="Liu X.-D."/>
            <person name="Liao X.-Y."/>
            <person name="Jiang Y.-T."/>
            <person name="Yu X."/>
            <person name="Hao Y."/>
            <person name="Huang J."/>
            <person name="Zhao X.-W."/>
            <person name="Ke S."/>
            <person name="Chen Y.-Y."/>
            <person name="Wu W.-L."/>
            <person name="Hsu J.-L."/>
            <person name="Lin Y.-F."/>
            <person name="Huang M.-D."/>
            <person name="Li C.-Y."/>
            <person name="Huang L."/>
            <person name="Wang Z.-W."/>
            <person name="Zhao X."/>
            <person name="Zhong W.-Y."/>
            <person name="Peng D.-H."/>
            <person name="Ahmad S."/>
            <person name="Lan S."/>
            <person name="Zhang J.-S."/>
            <person name="Tsai W.-C."/>
            <person name="Van De Peer Y."/>
            <person name="Liu Z.-J."/>
        </authorList>
    </citation>
    <scope>NUCLEOTIDE SEQUENCE</scope>
    <source>
        <strain evidence="8">SCP</strain>
        <tissue evidence="8">Leaves</tissue>
    </source>
</reference>
<protein>
    <submittedName>
        <fullName evidence="8">FKBP12-interacting protein of 37 kDa</fullName>
    </submittedName>
</protein>
<organism evidence="8 9">
    <name type="scientific">Acorus gramineus</name>
    <name type="common">Dwarf sweet flag</name>
    <dbReference type="NCBI Taxonomy" id="55184"/>
    <lineage>
        <taxon>Eukaryota</taxon>
        <taxon>Viridiplantae</taxon>
        <taxon>Streptophyta</taxon>
        <taxon>Embryophyta</taxon>
        <taxon>Tracheophyta</taxon>
        <taxon>Spermatophyta</taxon>
        <taxon>Magnoliopsida</taxon>
        <taxon>Liliopsida</taxon>
        <taxon>Acoraceae</taxon>
        <taxon>Acorus</taxon>
    </lineage>
</organism>
<feature type="coiled-coil region" evidence="6">
    <location>
        <begin position="197"/>
        <end position="293"/>
    </location>
</feature>
<comment type="similarity">
    <text evidence="2">Belongs to the fl(2)d family.</text>
</comment>
<keyword evidence="3" id="KW-0507">mRNA processing</keyword>